<feature type="signal peptide" evidence="3">
    <location>
        <begin position="1"/>
        <end position="20"/>
    </location>
</feature>
<protein>
    <submittedName>
        <fullName evidence="4">Uncharacterized protein (TIGR00156 family)</fullName>
    </submittedName>
</protein>
<dbReference type="SUPFAM" id="SSF101756">
    <property type="entry name" value="Hypothetical protein YgiW"/>
    <property type="match status" value="1"/>
</dbReference>
<evidence type="ECO:0000256" key="1">
    <source>
        <dbReference type="ARBA" id="ARBA00022729"/>
    </source>
</evidence>
<keyword evidence="5" id="KW-1185">Reference proteome</keyword>
<keyword evidence="1 3" id="KW-0732">Signal</keyword>
<dbReference type="NCBIfam" id="NF033674">
    <property type="entry name" value="stress_OB_fold"/>
    <property type="match status" value="1"/>
</dbReference>
<proteinExistence type="predicted"/>
<dbReference type="Proteomes" id="UP000254848">
    <property type="component" value="Unassembled WGS sequence"/>
</dbReference>
<comment type="caution">
    <text evidence="4">The sequence shown here is derived from an EMBL/GenBank/DDBJ whole genome shotgun (WGS) entry which is preliminary data.</text>
</comment>
<feature type="region of interest" description="Disordered" evidence="2">
    <location>
        <begin position="27"/>
        <end position="50"/>
    </location>
</feature>
<dbReference type="InterPro" id="IPR036700">
    <property type="entry name" value="BOBF_sf"/>
</dbReference>
<evidence type="ECO:0000256" key="2">
    <source>
        <dbReference type="SAM" id="MobiDB-lite"/>
    </source>
</evidence>
<dbReference type="RefSeq" id="WP_115457256.1">
    <property type="nucleotide sequence ID" value="NZ_QRAP01000001.1"/>
</dbReference>
<dbReference type="PANTHER" id="PTHR36571:SF1">
    <property type="entry name" value="PROTEIN YGIW"/>
    <property type="match status" value="1"/>
</dbReference>
<dbReference type="PANTHER" id="PTHR36571">
    <property type="entry name" value="PROTEIN YGIW"/>
    <property type="match status" value="1"/>
</dbReference>
<dbReference type="AlphaFoldDB" id="A0A370R508"/>
<dbReference type="OrthoDB" id="598245at2"/>
<feature type="chain" id="PRO_5017075297" evidence="3">
    <location>
        <begin position="21"/>
        <end position="134"/>
    </location>
</feature>
<organism evidence="4 5">
    <name type="scientific">Enterobacillus tribolii</name>
    <dbReference type="NCBI Taxonomy" id="1487935"/>
    <lineage>
        <taxon>Bacteria</taxon>
        <taxon>Pseudomonadati</taxon>
        <taxon>Pseudomonadota</taxon>
        <taxon>Gammaproteobacteria</taxon>
        <taxon>Enterobacterales</taxon>
        <taxon>Hafniaceae</taxon>
        <taxon>Enterobacillus</taxon>
    </lineage>
</organism>
<dbReference type="InterPro" id="IPR016052">
    <property type="entry name" value="YgiW/YdeI"/>
</dbReference>
<evidence type="ECO:0000313" key="4">
    <source>
        <dbReference type="EMBL" id="RDK97205.1"/>
    </source>
</evidence>
<name>A0A370R508_9GAMM</name>
<dbReference type="InterPro" id="IPR005220">
    <property type="entry name" value="CarO-like"/>
</dbReference>
<reference evidence="4 5" key="1">
    <citation type="submission" date="2018-07" db="EMBL/GenBank/DDBJ databases">
        <title>Genomic Encyclopedia of Type Strains, Phase IV (KMG-IV): sequencing the most valuable type-strain genomes for metagenomic binning, comparative biology and taxonomic classification.</title>
        <authorList>
            <person name="Goeker M."/>
        </authorList>
    </citation>
    <scope>NUCLEOTIDE SEQUENCE [LARGE SCALE GENOMIC DNA]</scope>
    <source>
        <strain evidence="4 5">DSM 103736</strain>
    </source>
</reference>
<dbReference type="Gene3D" id="2.40.50.200">
    <property type="entry name" value="Bacterial OB-fold"/>
    <property type="match status" value="1"/>
</dbReference>
<accession>A0A370R508</accession>
<dbReference type="EMBL" id="QRAP01000001">
    <property type="protein sequence ID" value="RDK97205.1"/>
    <property type="molecule type" value="Genomic_DNA"/>
</dbReference>
<feature type="compositionally biased region" description="Polar residues" evidence="2">
    <location>
        <begin position="29"/>
        <end position="39"/>
    </location>
</feature>
<dbReference type="NCBIfam" id="TIGR00156">
    <property type="entry name" value="YgiW/YdeI family stress tolerance OB fold protein"/>
    <property type="match status" value="1"/>
</dbReference>
<dbReference type="Pfam" id="PF04076">
    <property type="entry name" value="BOF"/>
    <property type="match status" value="1"/>
</dbReference>
<sequence length="134" mass="14735">MKKMTIMVLAAALIGAPALAQNGGFVDPNATTTQTTQSAPRGGFEGPGSSLTTVENAKSLNDDAWVILRGNIERRISEDTYIFRDKSGTINVEIDRKRWNGQTITPQDTIEIRGKVDKDWNSTEIDVKQVNKIN</sequence>
<evidence type="ECO:0000313" key="5">
    <source>
        <dbReference type="Proteomes" id="UP000254848"/>
    </source>
</evidence>
<evidence type="ECO:0000256" key="3">
    <source>
        <dbReference type="SAM" id="SignalP"/>
    </source>
</evidence>
<gene>
    <name evidence="4" type="ORF">C8D90_101650</name>
</gene>